<gene>
    <name evidence="1" type="ORF">LMG21510_01984</name>
</gene>
<comment type="caution">
    <text evidence="1">The sequence shown here is derived from an EMBL/GenBank/DDBJ whole genome shotgun (WGS) entry which is preliminary data.</text>
</comment>
<keyword evidence="2" id="KW-1185">Reference proteome</keyword>
<protein>
    <submittedName>
        <fullName evidence="1">Uncharacterized protein</fullName>
    </submittedName>
</protein>
<sequence length="96" mass="10885">MGSAIKTISQEVRELIDGLTPAQQESLLAEMLEVLATDPKEYANVNDYRVDTVEMLVDLRDSYERLAGDQMAQWDRAPKPVTRFTPIADLAERRFA</sequence>
<evidence type="ECO:0000313" key="2">
    <source>
        <dbReference type="Proteomes" id="UP000721236"/>
    </source>
</evidence>
<name>A0ABM8WY19_9BURK</name>
<accession>A0ABM8WY19</accession>
<dbReference type="EMBL" id="CAJZAH010000002">
    <property type="protein sequence ID" value="CAG9172468.1"/>
    <property type="molecule type" value="Genomic_DNA"/>
</dbReference>
<evidence type="ECO:0000313" key="1">
    <source>
        <dbReference type="EMBL" id="CAG9172468.1"/>
    </source>
</evidence>
<reference evidence="1 2" key="1">
    <citation type="submission" date="2021-08" db="EMBL/GenBank/DDBJ databases">
        <authorList>
            <person name="Peeters C."/>
        </authorList>
    </citation>
    <scope>NUCLEOTIDE SEQUENCE [LARGE SCALE GENOMIC DNA]</scope>
    <source>
        <strain evidence="1 2">LMG 21510</strain>
    </source>
</reference>
<dbReference type="Proteomes" id="UP000721236">
    <property type="component" value="Unassembled WGS sequence"/>
</dbReference>
<organism evidence="1 2">
    <name type="scientific">Cupriavidus respiraculi</name>
    <dbReference type="NCBI Taxonomy" id="195930"/>
    <lineage>
        <taxon>Bacteria</taxon>
        <taxon>Pseudomonadati</taxon>
        <taxon>Pseudomonadota</taxon>
        <taxon>Betaproteobacteria</taxon>
        <taxon>Burkholderiales</taxon>
        <taxon>Burkholderiaceae</taxon>
        <taxon>Cupriavidus</taxon>
    </lineage>
</organism>
<proteinExistence type="predicted"/>
<dbReference type="RefSeq" id="WP_224041460.1">
    <property type="nucleotide sequence ID" value="NZ_CAJZAH010000002.1"/>
</dbReference>